<evidence type="ECO:0000256" key="1">
    <source>
        <dbReference type="SAM" id="SignalP"/>
    </source>
</evidence>
<sequence>MLQRIYILLCAIFVTACNSDSATSTHVAKNTEINEQTINGNLPIPDNRFQTHYNILIFGNSHANSIGPLIEKMIKAENSNIQVDSLTVGGSFLDSQDVMGQRAKLLQEQSWSHIVLQGQKYSQSGAVEYPTRAAKMWISQAKANAIMPILFPEHPQRGNLEEASRVHNIHKGIVFEQKACVAPIGLAWDRVISLQPDLYLYLSDGNHASTVGKALTAFVLYEVITGNPADLLPFIEDIDVDMSTQQLFRQIASETIQSHLPCDF</sequence>
<feature type="chain" id="PRO_5046420330" description="SGNH/GDSL hydrolase family protein" evidence="1">
    <location>
        <begin position="23"/>
        <end position="264"/>
    </location>
</feature>
<protein>
    <recommendedName>
        <fullName evidence="4">SGNH/GDSL hydrolase family protein</fullName>
    </recommendedName>
</protein>
<reference evidence="2 3" key="1">
    <citation type="submission" date="2023-03" db="EMBL/GenBank/DDBJ databases">
        <title>Draft genome sequence of Thalassotalea eurytherma JCM 18482T.</title>
        <authorList>
            <person name="Sawabe T."/>
        </authorList>
    </citation>
    <scope>NUCLEOTIDE SEQUENCE [LARGE SCALE GENOMIC DNA]</scope>
    <source>
        <strain evidence="2 3">JCM 18482</strain>
    </source>
</reference>
<evidence type="ECO:0000313" key="2">
    <source>
        <dbReference type="EMBL" id="GLX80983.1"/>
    </source>
</evidence>
<dbReference type="RefSeq" id="WP_284206308.1">
    <property type="nucleotide sequence ID" value="NZ_BSSU01000002.1"/>
</dbReference>
<evidence type="ECO:0008006" key="4">
    <source>
        <dbReference type="Google" id="ProtNLM"/>
    </source>
</evidence>
<keyword evidence="1" id="KW-0732">Signal</keyword>
<proteinExistence type="predicted"/>
<dbReference type="Gene3D" id="3.40.50.1110">
    <property type="entry name" value="SGNH hydrolase"/>
    <property type="match status" value="1"/>
</dbReference>
<comment type="caution">
    <text evidence="2">The sequence shown here is derived from an EMBL/GenBank/DDBJ whole genome shotgun (WGS) entry which is preliminary data.</text>
</comment>
<organism evidence="2 3">
    <name type="scientific">Thalassotalea eurytherma</name>
    <dbReference type="NCBI Taxonomy" id="1144278"/>
    <lineage>
        <taxon>Bacteria</taxon>
        <taxon>Pseudomonadati</taxon>
        <taxon>Pseudomonadota</taxon>
        <taxon>Gammaproteobacteria</taxon>
        <taxon>Alteromonadales</taxon>
        <taxon>Colwelliaceae</taxon>
        <taxon>Thalassotalea</taxon>
    </lineage>
</organism>
<dbReference type="InterPro" id="IPR036514">
    <property type="entry name" value="SGNH_hydro_sf"/>
</dbReference>
<keyword evidence="3" id="KW-1185">Reference proteome</keyword>
<dbReference type="PROSITE" id="PS51257">
    <property type="entry name" value="PROKAR_LIPOPROTEIN"/>
    <property type="match status" value="1"/>
</dbReference>
<accession>A0ABQ6GYG3</accession>
<gene>
    <name evidence="2" type="ORF">theurythT_04350</name>
</gene>
<feature type="signal peptide" evidence="1">
    <location>
        <begin position="1"/>
        <end position="22"/>
    </location>
</feature>
<name>A0ABQ6GYG3_9GAMM</name>
<evidence type="ECO:0000313" key="3">
    <source>
        <dbReference type="Proteomes" id="UP001157133"/>
    </source>
</evidence>
<dbReference type="Proteomes" id="UP001157133">
    <property type="component" value="Unassembled WGS sequence"/>
</dbReference>
<dbReference type="EMBL" id="BSSU01000002">
    <property type="protein sequence ID" value="GLX80983.1"/>
    <property type="molecule type" value="Genomic_DNA"/>
</dbReference>